<dbReference type="Pfam" id="PF13565">
    <property type="entry name" value="HTH_32"/>
    <property type="match status" value="1"/>
</dbReference>
<name>A0ABV2AEA6_9GAMM</name>
<organism evidence="2 3">
    <name type="scientific">Sinimarinibacterium thermocellulolyticum</name>
    <dbReference type="NCBI Taxonomy" id="3170016"/>
    <lineage>
        <taxon>Bacteria</taxon>
        <taxon>Pseudomonadati</taxon>
        <taxon>Pseudomonadota</taxon>
        <taxon>Gammaproteobacteria</taxon>
        <taxon>Nevskiales</taxon>
        <taxon>Nevskiaceae</taxon>
        <taxon>Sinimarinibacterium</taxon>
    </lineage>
</organism>
<dbReference type="InterPro" id="IPR036397">
    <property type="entry name" value="RNaseH_sf"/>
</dbReference>
<evidence type="ECO:0000313" key="3">
    <source>
        <dbReference type="Proteomes" id="UP001465331"/>
    </source>
</evidence>
<dbReference type="InterPro" id="IPR038717">
    <property type="entry name" value="Tc1-like_DDE_dom"/>
</dbReference>
<dbReference type="EMBL" id="JBEPIJ010000026">
    <property type="protein sequence ID" value="MES0875266.1"/>
    <property type="molecule type" value="Genomic_DNA"/>
</dbReference>
<dbReference type="RefSeq" id="WP_352890749.1">
    <property type="nucleotide sequence ID" value="NZ_JBEPIJ010000026.1"/>
</dbReference>
<evidence type="ECO:0000259" key="1">
    <source>
        <dbReference type="Pfam" id="PF13358"/>
    </source>
</evidence>
<dbReference type="Pfam" id="PF13358">
    <property type="entry name" value="DDE_3"/>
    <property type="match status" value="1"/>
</dbReference>
<dbReference type="InterPro" id="IPR012337">
    <property type="entry name" value="RNaseH-like_sf"/>
</dbReference>
<dbReference type="Gene3D" id="3.30.420.10">
    <property type="entry name" value="Ribonuclease H-like superfamily/Ribonuclease H"/>
    <property type="match status" value="1"/>
</dbReference>
<dbReference type="Proteomes" id="UP001465331">
    <property type="component" value="Unassembled WGS sequence"/>
</dbReference>
<dbReference type="SUPFAM" id="SSF46689">
    <property type="entry name" value="Homeodomain-like"/>
    <property type="match status" value="1"/>
</dbReference>
<gene>
    <name evidence="2" type="ORF">ABSH63_14790</name>
</gene>
<dbReference type="SUPFAM" id="SSF53098">
    <property type="entry name" value="Ribonuclease H-like"/>
    <property type="match status" value="1"/>
</dbReference>
<accession>A0ABV2AEA6</accession>
<dbReference type="NCBIfam" id="NF033545">
    <property type="entry name" value="transpos_IS630"/>
    <property type="match status" value="1"/>
</dbReference>
<comment type="caution">
    <text evidence="2">The sequence shown here is derived from an EMBL/GenBank/DDBJ whole genome shotgun (WGS) entry which is preliminary data.</text>
</comment>
<sequence length="360" mass="41056">MGRPAKPLVVSAQDRAQLEAMARSQALPAALARRAQMILRMADGESNSAVARRYRTSRPTVTLWRTRFRERGIAGLHNELKPGRPRSTSDKQVAQLIKTAIKRKPPGKTQWSRRSLATATGLSVTTVRRYMTLFGLQPHRVKSFKLSTDPFFVEKVRDIVGLYLNPPDHALVLCVDEKSQVQALERTQPMLPMGLGYVEGVTHDYVRHGTTTLFAALDVANGSVLTQCKPRHRHQEFLSSLRHIEANVPAHLDVHLICDNYGTHKHAKVKAWLARRPRFHVHFTPTYSSWLNQVERWFALITNQTIRRGSFESVAHLKRKIETFVKHYNHHPKPFRWTATADSIFAKLERLCKVLNGTPH</sequence>
<reference evidence="2 3" key="1">
    <citation type="submission" date="2024-06" db="EMBL/GenBank/DDBJ databases">
        <authorList>
            <person name="Li Z."/>
            <person name="Jiang Y."/>
        </authorList>
    </citation>
    <scope>NUCLEOTIDE SEQUENCE [LARGE SCALE GENOMIC DNA]</scope>
    <source>
        <strain evidence="2 3">HSW-8</strain>
    </source>
</reference>
<keyword evidence="3" id="KW-1185">Reference proteome</keyword>
<dbReference type="InterPro" id="IPR052702">
    <property type="entry name" value="MscS-like_channel"/>
</dbReference>
<proteinExistence type="predicted"/>
<dbReference type="PANTHER" id="PTHR30347">
    <property type="entry name" value="POTASSIUM CHANNEL RELATED"/>
    <property type="match status" value="1"/>
</dbReference>
<feature type="domain" description="Tc1-like transposase DDE" evidence="1">
    <location>
        <begin position="172"/>
        <end position="317"/>
    </location>
</feature>
<dbReference type="PANTHER" id="PTHR30347:SF1">
    <property type="entry name" value="MECHANOSENSITIVE CHANNEL MSCK"/>
    <property type="match status" value="1"/>
</dbReference>
<protein>
    <submittedName>
        <fullName evidence="2">IS630 family transposase</fullName>
    </submittedName>
</protein>
<dbReference type="InterPro" id="IPR009057">
    <property type="entry name" value="Homeodomain-like_sf"/>
</dbReference>
<dbReference type="InterPro" id="IPR047655">
    <property type="entry name" value="Transpos_IS630-like"/>
</dbReference>
<evidence type="ECO:0000313" key="2">
    <source>
        <dbReference type="EMBL" id="MES0875266.1"/>
    </source>
</evidence>